<dbReference type="InterPro" id="IPR001075">
    <property type="entry name" value="NIF_FeS_clus_asmbl_NifU_C"/>
</dbReference>
<proteinExistence type="predicted"/>
<sequence length="74" mass="8102">MKQEDVQNLINEIRPSLMADGGDIELVEVSEDGIVKVRLKGACTGCPMSQITLKQGVEAYLKRKMPEIVSVEAV</sequence>
<gene>
    <name evidence="2" type="ORF">WKV44_01620</name>
</gene>
<dbReference type="InterPro" id="IPR034904">
    <property type="entry name" value="FSCA_dom_sf"/>
</dbReference>
<comment type="caution">
    <text evidence="2">The sequence shown here is derived from an EMBL/GenBank/DDBJ whole genome shotgun (WGS) entry which is preliminary data.</text>
</comment>
<name>A0ABU9U981_9SPIR</name>
<protein>
    <submittedName>
        <fullName evidence="2">NifU family protein</fullName>
    </submittedName>
</protein>
<evidence type="ECO:0000313" key="2">
    <source>
        <dbReference type="EMBL" id="MEM5947232.1"/>
    </source>
</evidence>
<organism evidence="2 3">
    <name type="scientific">Rarispira pelagica</name>
    <dbReference type="NCBI Taxonomy" id="3141764"/>
    <lineage>
        <taxon>Bacteria</taxon>
        <taxon>Pseudomonadati</taxon>
        <taxon>Spirochaetota</taxon>
        <taxon>Spirochaetia</taxon>
        <taxon>Winmispirales</taxon>
        <taxon>Winmispiraceae</taxon>
        <taxon>Rarispira</taxon>
    </lineage>
</organism>
<dbReference type="Pfam" id="PF01106">
    <property type="entry name" value="NifU"/>
    <property type="match status" value="1"/>
</dbReference>
<dbReference type="PANTHER" id="PTHR11178">
    <property type="entry name" value="IRON-SULFUR CLUSTER SCAFFOLD PROTEIN NFU-RELATED"/>
    <property type="match status" value="1"/>
</dbReference>
<dbReference type="RefSeq" id="WP_420068682.1">
    <property type="nucleotide sequence ID" value="NZ_JBCHKQ010000001.1"/>
</dbReference>
<keyword evidence="3" id="KW-1185">Reference proteome</keyword>
<dbReference type="EMBL" id="JBCHKQ010000001">
    <property type="protein sequence ID" value="MEM5947232.1"/>
    <property type="molecule type" value="Genomic_DNA"/>
</dbReference>
<dbReference type="Proteomes" id="UP001466331">
    <property type="component" value="Unassembled WGS sequence"/>
</dbReference>
<accession>A0ABU9U981</accession>
<evidence type="ECO:0000313" key="3">
    <source>
        <dbReference type="Proteomes" id="UP001466331"/>
    </source>
</evidence>
<feature type="domain" description="NIF system FeS cluster assembly NifU C-terminal" evidence="1">
    <location>
        <begin position="6"/>
        <end position="72"/>
    </location>
</feature>
<reference evidence="2 3" key="1">
    <citation type="submission" date="2024-03" db="EMBL/GenBank/DDBJ databases">
        <title>Ignisphaera cupida sp. nov., a hyperthermophilic hydrolytic archaeon from a hot spring of Kamchatka, and proposal of Ignisphaeraceae fam. nov.</title>
        <authorList>
            <person name="Podosokorskaya O.A."/>
            <person name="Elcheninov A.G."/>
            <person name="Maltseva A.I."/>
            <person name="Zayulina K.S."/>
            <person name="Novikov A."/>
            <person name="Merkel A.Y."/>
        </authorList>
    </citation>
    <scope>NUCLEOTIDE SEQUENCE [LARGE SCALE GENOMIC DNA]</scope>
    <source>
        <strain evidence="2 3">38H-sp</strain>
    </source>
</reference>
<evidence type="ECO:0000259" key="1">
    <source>
        <dbReference type="Pfam" id="PF01106"/>
    </source>
</evidence>
<dbReference type="Gene3D" id="3.30.300.130">
    <property type="entry name" value="Fe-S cluster assembly (FSCA)"/>
    <property type="match status" value="1"/>
</dbReference>
<dbReference type="SUPFAM" id="SSF117916">
    <property type="entry name" value="Fe-S cluster assembly (FSCA) domain-like"/>
    <property type="match status" value="1"/>
</dbReference>